<dbReference type="PANTHER" id="PTHR43798:SF31">
    <property type="entry name" value="AB HYDROLASE SUPERFAMILY PROTEIN YCLE"/>
    <property type="match status" value="1"/>
</dbReference>
<dbReference type="InterPro" id="IPR029058">
    <property type="entry name" value="AB_hydrolase_fold"/>
</dbReference>
<feature type="domain" description="AB hydrolase-1" evidence="2">
    <location>
        <begin position="22"/>
        <end position="268"/>
    </location>
</feature>
<dbReference type="GO" id="GO:0016020">
    <property type="term" value="C:membrane"/>
    <property type="evidence" value="ECO:0007669"/>
    <property type="project" value="TreeGrafter"/>
</dbReference>
<protein>
    <submittedName>
        <fullName evidence="3">Alpha/beta hydrolase</fullName>
    </submittedName>
</protein>
<keyword evidence="1 3" id="KW-0378">Hydrolase</keyword>
<reference evidence="3 4" key="1">
    <citation type="journal article" date="2010" name="Int. J. Syst. Evol. Microbiol.">
        <title>Bacillus horneckiae sp. nov., isolated from a spacecraft-assembly clean room.</title>
        <authorList>
            <person name="Vaishampayan P."/>
            <person name="Probst A."/>
            <person name="Krishnamurthi S."/>
            <person name="Ghosh S."/>
            <person name="Osman S."/>
            <person name="McDowall A."/>
            <person name="Ruckmani A."/>
            <person name="Mayilraj S."/>
            <person name="Venkateswaran K."/>
        </authorList>
    </citation>
    <scope>NUCLEOTIDE SEQUENCE [LARGE SCALE GENOMIC DNA]</scope>
    <source>
        <strain evidence="4">1PO1SC</strain>
    </source>
</reference>
<sequence length="286" mass="31910">MEITLNNGETLFYRKREGGETLLLLIHGNLASSDQWDILLETLPIEYTIYAIDLRGYGKSTYHKPIKALNDFALDIELFCNELNLKSSHLIGLSNGGGIAMQFAANYPSRVEKLILLASISTRGYPAYNSNGARLQSKEEIASDSMINRMLNAQKAQEMSFFEAAMNQLVYPHSKPEKARLEKDVEAALNQRNMVDVADAANRFNLSSVSNGVAEGTGELQRINASVLVLWGQNDLMVLEQMTLEIIHDMKEHDIDVTYKVLNTGHSPLVDDIQSVVSEIEGFLQK</sequence>
<evidence type="ECO:0000259" key="2">
    <source>
        <dbReference type="Pfam" id="PF00561"/>
    </source>
</evidence>
<dbReference type="Pfam" id="PF00561">
    <property type="entry name" value="Abhydrolase_1"/>
    <property type="match status" value="1"/>
</dbReference>
<keyword evidence="4" id="KW-1185">Reference proteome</keyword>
<accession>A0A2N0ZAA7</accession>
<evidence type="ECO:0000256" key="1">
    <source>
        <dbReference type="ARBA" id="ARBA00022801"/>
    </source>
</evidence>
<dbReference type="PANTHER" id="PTHR43798">
    <property type="entry name" value="MONOACYLGLYCEROL LIPASE"/>
    <property type="match status" value="1"/>
</dbReference>
<dbReference type="GO" id="GO:0016787">
    <property type="term" value="F:hydrolase activity"/>
    <property type="evidence" value="ECO:0007669"/>
    <property type="project" value="UniProtKB-KW"/>
</dbReference>
<dbReference type="SUPFAM" id="SSF53474">
    <property type="entry name" value="alpha/beta-Hydrolases"/>
    <property type="match status" value="1"/>
</dbReference>
<dbReference type="AlphaFoldDB" id="A0A2N0ZAA7"/>
<gene>
    <name evidence="3" type="ORF">CWS20_24030</name>
</gene>
<name>A0A2N0ZAA7_9BACI</name>
<comment type="caution">
    <text evidence="3">The sequence shown here is derived from an EMBL/GenBank/DDBJ whole genome shotgun (WGS) entry which is preliminary data.</text>
</comment>
<dbReference type="InterPro" id="IPR000073">
    <property type="entry name" value="AB_hydrolase_1"/>
</dbReference>
<dbReference type="Gene3D" id="3.40.50.1820">
    <property type="entry name" value="alpha/beta hydrolase"/>
    <property type="match status" value="1"/>
</dbReference>
<dbReference type="EMBL" id="PISD01000067">
    <property type="protein sequence ID" value="PKG26445.1"/>
    <property type="molecule type" value="Genomic_DNA"/>
</dbReference>
<dbReference type="Proteomes" id="UP000233343">
    <property type="component" value="Unassembled WGS sequence"/>
</dbReference>
<organism evidence="3 4">
    <name type="scientific">Cytobacillus horneckiae</name>
    <dbReference type="NCBI Taxonomy" id="549687"/>
    <lineage>
        <taxon>Bacteria</taxon>
        <taxon>Bacillati</taxon>
        <taxon>Bacillota</taxon>
        <taxon>Bacilli</taxon>
        <taxon>Bacillales</taxon>
        <taxon>Bacillaceae</taxon>
        <taxon>Cytobacillus</taxon>
    </lineage>
</organism>
<evidence type="ECO:0000313" key="3">
    <source>
        <dbReference type="EMBL" id="PKG26445.1"/>
    </source>
</evidence>
<evidence type="ECO:0000313" key="4">
    <source>
        <dbReference type="Proteomes" id="UP000233343"/>
    </source>
</evidence>
<dbReference type="InterPro" id="IPR050266">
    <property type="entry name" value="AB_hydrolase_sf"/>
</dbReference>
<proteinExistence type="predicted"/>
<dbReference type="PRINTS" id="PR00111">
    <property type="entry name" value="ABHYDROLASE"/>
</dbReference>